<dbReference type="UniPathway" id="UPA00378"/>
<accession>A0A4U5LRG1</accession>
<keyword evidence="4 12" id="KW-0328">Glycosyltransferase</keyword>
<evidence type="ECO:0000256" key="7">
    <source>
        <dbReference type="ARBA" id="ARBA00022968"/>
    </source>
</evidence>
<dbReference type="Proteomes" id="UP000298663">
    <property type="component" value="Unassembled WGS sequence"/>
</dbReference>
<evidence type="ECO:0000259" key="13">
    <source>
        <dbReference type="Pfam" id="PF00852"/>
    </source>
</evidence>
<dbReference type="GO" id="GO:0008417">
    <property type="term" value="F:fucosyltransferase activity"/>
    <property type="evidence" value="ECO:0007669"/>
    <property type="project" value="InterPro"/>
</dbReference>
<dbReference type="EMBL" id="AZBU02000013">
    <property type="protein sequence ID" value="TKR58576.1"/>
    <property type="molecule type" value="Genomic_DNA"/>
</dbReference>
<keyword evidence="10 12" id="KW-0472">Membrane</keyword>
<sequence length="420" mass="48587">MTRETGLITLTVLIFCFVLIFNYDVFDSNISAGRNFAFYRAMRSWGNDTKTVELLELNETTIFNETLTEVASGQRTNVTVKTVRNLTQIPMLKTTRKTLVGSSKIILEYTQFFSWRILDILDRDSEPFCDYECVYTDDKSQLGDASVVIFHSRDLRVPLPSLSNLQTSVYLATESPVHTFNTDKIPSEYFDMLLSYTKNSDVFMPYDEFRRYEERDLNPMNYTMWDQSVVKRIVAKKSELILQFVSNCKTDSGRERYLDKLQKLTNVTVVGKCASATRQCGLTETCEHDLISFKIALLLPGLRKQRLSVTEKFFRMKELIVPIVLKRSIVEGIAPKGSFIAVDDFNEELVKFLEDTAAEPAKYMKYLEWTKFYYKEKIVSKAKCKLCEIAWKGEKTGRKDISRIWSSEACDKGYVNKILR</sequence>
<dbReference type="Pfam" id="PF17039">
    <property type="entry name" value="Glyco_tran_10_N"/>
    <property type="match status" value="1"/>
</dbReference>
<gene>
    <name evidence="15" type="ORF">L596_030003</name>
</gene>
<dbReference type="SUPFAM" id="SSF53756">
    <property type="entry name" value="UDP-Glycosyltransferase/glycogen phosphorylase"/>
    <property type="match status" value="1"/>
</dbReference>
<comment type="similarity">
    <text evidence="3 12">Belongs to the glycosyltransferase 10 family.</text>
</comment>
<evidence type="ECO:0000256" key="4">
    <source>
        <dbReference type="ARBA" id="ARBA00022676"/>
    </source>
</evidence>
<keyword evidence="8 12" id="KW-1133">Transmembrane helix</keyword>
<dbReference type="GO" id="GO:0032580">
    <property type="term" value="C:Golgi cisterna membrane"/>
    <property type="evidence" value="ECO:0007669"/>
    <property type="project" value="UniProtKB-SubCell"/>
</dbReference>
<keyword evidence="9 12" id="KW-0333">Golgi apparatus</keyword>
<dbReference type="InterPro" id="IPR001503">
    <property type="entry name" value="Glyco_trans_10"/>
</dbReference>
<evidence type="ECO:0000313" key="15">
    <source>
        <dbReference type="EMBL" id="TKR58576.1"/>
    </source>
</evidence>
<name>A0A4U5LRG1_STECR</name>
<evidence type="ECO:0000256" key="8">
    <source>
        <dbReference type="ARBA" id="ARBA00022989"/>
    </source>
</evidence>
<keyword evidence="5 12" id="KW-0808">Transferase</keyword>
<dbReference type="InterPro" id="IPR055270">
    <property type="entry name" value="Glyco_tran_10_C"/>
</dbReference>
<evidence type="ECO:0000313" key="16">
    <source>
        <dbReference type="Proteomes" id="UP000298663"/>
    </source>
</evidence>
<evidence type="ECO:0000256" key="5">
    <source>
        <dbReference type="ARBA" id="ARBA00022679"/>
    </source>
</evidence>
<organism evidence="15 16">
    <name type="scientific">Steinernema carpocapsae</name>
    <name type="common">Entomopathogenic nematode</name>
    <dbReference type="NCBI Taxonomy" id="34508"/>
    <lineage>
        <taxon>Eukaryota</taxon>
        <taxon>Metazoa</taxon>
        <taxon>Ecdysozoa</taxon>
        <taxon>Nematoda</taxon>
        <taxon>Chromadorea</taxon>
        <taxon>Rhabditida</taxon>
        <taxon>Tylenchina</taxon>
        <taxon>Panagrolaimomorpha</taxon>
        <taxon>Strongyloidoidea</taxon>
        <taxon>Steinernematidae</taxon>
        <taxon>Steinernema</taxon>
    </lineage>
</organism>
<comment type="subcellular location">
    <subcellularLocation>
        <location evidence="1 12">Golgi apparatus</location>
        <location evidence="1 12">Golgi stack membrane</location>
        <topology evidence="1 12">Single-pass type II membrane protein</topology>
    </subcellularLocation>
</comment>
<feature type="domain" description="Fucosyltransferase C-terminal" evidence="13">
    <location>
        <begin position="235"/>
        <end position="394"/>
    </location>
</feature>
<dbReference type="STRING" id="34508.A0A4U5LRG1"/>
<reference evidence="15 16" key="2">
    <citation type="journal article" date="2019" name="G3 (Bethesda)">
        <title>Hybrid Assembly of the Genome of the Entomopathogenic Nematode Steinernema carpocapsae Identifies the X-Chromosome.</title>
        <authorList>
            <person name="Serra L."/>
            <person name="Macchietto M."/>
            <person name="Macias-Munoz A."/>
            <person name="McGill C.J."/>
            <person name="Rodriguez I.M."/>
            <person name="Rodriguez B."/>
            <person name="Murad R."/>
            <person name="Mortazavi A."/>
        </authorList>
    </citation>
    <scope>NUCLEOTIDE SEQUENCE [LARGE SCALE GENOMIC DNA]</scope>
    <source>
        <strain evidence="15 16">ALL</strain>
    </source>
</reference>
<dbReference type="Gene3D" id="3.40.50.11660">
    <property type="entry name" value="Glycosyl transferase family 10, C-terminal domain"/>
    <property type="match status" value="1"/>
</dbReference>
<evidence type="ECO:0000256" key="11">
    <source>
        <dbReference type="ARBA" id="ARBA00023180"/>
    </source>
</evidence>
<dbReference type="EC" id="2.4.1.-" evidence="12"/>
<comment type="pathway">
    <text evidence="2">Protein modification; protein glycosylation.</text>
</comment>
<dbReference type="AlphaFoldDB" id="A0A4U5LRG1"/>
<keyword evidence="11" id="KW-0325">Glycoprotein</keyword>
<dbReference type="PANTHER" id="PTHR48438">
    <property type="entry name" value="ALPHA-(1,3)-FUCOSYLTRANSFERASE C-RELATED"/>
    <property type="match status" value="1"/>
</dbReference>
<dbReference type="OrthoDB" id="427096at2759"/>
<dbReference type="Pfam" id="PF00852">
    <property type="entry name" value="Glyco_transf_10"/>
    <property type="match status" value="1"/>
</dbReference>
<evidence type="ECO:0000256" key="6">
    <source>
        <dbReference type="ARBA" id="ARBA00022692"/>
    </source>
</evidence>
<evidence type="ECO:0000256" key="10">
    <source>
        <dbReference type="ARBA" id="ARBA00023136"/>
    </source>
</evidence>
<keyword evidence="7" id="KW-0735">Signal-anchor</keyword>
<evidence type="ECO:0000259" key="14">
    <source>
        <dbReference type="Pfam" id="PF17039"/>
    </source>
</evidence>
<dbReference type="InterPro" id="IPR038577">
    <property type="entry name" value="GT10-like_C_sf"/>
</dbReference>
<feature type="domain" description="Fucosyltransferase N-terminal" evidence="14">
    <location>
        <begin position="104"/>
        <end position="206"/>
    </location>
</feature>
<evidence type="ECO:0000256" key="9">
    <source>
        <dbReference type="ARBA" id="ARBA00023034"/>
    </source>
</evidence>
<keyword evidence="6 12" id="KW-0812">Transmembrane</keyword>
<protein>
    <recommendedName>
        <fullName evidence="12">Fucosyltransferase</fullName>
        <ecNumber evidence="12">2.4.1.-</ecNumber>
    </recommendedName>
</protein>
<dbReference type="PANTHER" id="PTHR48438:SF1">
    <property type="entry name" value="ALPHA-(1,3)-FUCOSYLTRANSFERASE C-RELATED"/>
    <property type="match status" value="1"/>
</dbReference>
<dbReference type="InterPro" id="IPR031481">
    <property type="entry name" value="Glyco_tran_10_N"/>
</dbReference>
<comment type="caution">
    <text evidence="15">The sequence shown here is derived from an EMBL/GenBank/DDBJ whole genome shotgun (WGS) entry which is preliminary data.</text>
</comment>
<feature type="transmembrane region" description="Helical" evidence="12">
    <location>
        <begin position="7"/>
        <end position="26"/>
    </location>
</feature>
<evidence type="ECO:0000256" key="12">
    <source>
        <dbReference type="RuleBase" id="RU003832"/>
    </source>
</evidence>
<keyword evidence="16" id="KW-1185">Reference proteome</keyword>
<evidence type="ECO:0000256" key="2">
    <source>
        <dbReference type="ARBA" id="ARBA00004922"/>
    </source>
</evidence>
<evidence type="ECO:0000256" key="3">
    <source>
        <dbReference type="ARBA" id="ARBA00008919"/>
    </source>
</evidence>
<proteinExistence type="inferred from homology"/>
<evidence type="ECO:0000256" key="1">
    <source>
        <dbReference type="ARBA" id="ARBA00004447"/>
    </source>
</evidence>
<reference evidence="15 16" key="1">
    <citation type="journal article" date="2015" name="Genome Biol.">
        <title>Comparative genomics of Steinernema reveals deeply conserved gene regulatory networks.</title>
        <authorList>
            <person name="Dillman A.R."/>
            <person name="Macchietto M."/>
            <person name="Porter C.F."/>
            <person name="Rogers A."/>
            <person name="Williams B."/>
            <person name="Antoshechkin I."/>
            <person name="Lee M.M."/>
            <person name="Goodwin Z."/>
            <person name="Lu X."/>
            <person name="Lewis E.E."/>
            <person name="Goodrich-Blair H."/>
            <person name="Stock S.P."/>
            <person name="Adams B.J."/>
            <person name="Sternberg P.W."/>
            <person name="Mortazavi A."/>
        </authorList>
    </citation>
    <scope>NUCLEOTIDE SEQUENCE [LARGE SCALE GENOMIC DNA]</scope>
    <source>
        <strain evidence="15 16">ALL</strain>
    </source>
</reference>